<gene>
    <name evidence="1" type="ORF">WISP_08854</name>
</gene>
<reference evidence="1" key="1">
    <citation type="submission" date="2019-10" db="EMBL/GenBank/DDBJ databases">
        <authorList>
            <person name="Soares A.E.R."/>
            <person name="Aleixo A."/>
            <person name="Schneider P."/>
            <person name="Miyaki C.Y."/>
            <person name="Schneider M.P."/>
            <person name="Mello C."/>
            <person name="Vasconcelos A.T.R."/>
        </authorList>
    </citation>
    <scope>NUCLEOTIDE SEQUENCE</scope>
    <source>
        <tissue evidence="1">Muscle</tissue>
    </source>
</reference>
<comment type="caution">
    <text evidence="1">The sequence shown here is derived from an EMBL/GenBank/DDBJ whole genome shotgun (WGS) entry which is preliminary data.</text>
</comment>
<organism evidence="1 2">
    <name type="scientific">Willisornis vidua</name>
    <name type="common">Xingu scale-backed antbird</name>
    <dbReference type="NCBI Taxonomy" id="1566151"/>
    <lineage>
        <taxon>Eukaryota</taxon>
        <taxon>Metazoa</taxon>
        <taxon>Chordata</taxon>
        <taxon>Craniata</taxon>
        <taxon>Vertebrata</taxon>
        <taxon>Euteleostomi</taxon>
        <taxon>Archelosauria</taxon>
        <taxon>Archosauria</taxon>
        <taxon>Dinosauria</taxon>
        <taxon>Saurischia</taxon>
        <taxon>Theropoda</taxon>
        <taxon>Coelurosauria</taxon>
        <taxon>Aves</taxon>
        <taxon>Neognathae</taxon>
        <taxon>Neoaves</taxon>
        <taxon>Telluraves</taxon>
        <taxon>Australaves</taxon>
        <taxon>Passeriformes</taxon>
        <taxon>Thamnophilidae</taxon>
        <taxon>Willisornis</taxon>
    </lineage>
</organism>
<dbReference type="PANTHER" id="PTHR33332">
    <property type="entry name" value="REVERSE TRANSCRIPTASE DOMAIN-CONTAINING PROTEIN"/>
    <property type="match status" value="1"/>
</dbReference>
<accession>A0ABQ9DSM0</accession>
<dbReference type="Proteomes" id="UP001145742">
    <property type="component" value="Unassembled WGS sequence"/>
</dbReference>
<protein>
    <submittedName>
        <fullName evidence="1">Rna-directed dna polymerase from mobile element jockey-like</fullName>
    </submittedName>
</protein>
<proteinExistence type="predicted"/>
<keyword evidence="2" id="KW-1185">Reference proteome</keyword>
<sequence>MRPTIHNKTQLKESTRKIGDRRLLDNAKLECLTAILPADQKALHVDEGIESTTSKFADDTKLRESADLLEGRRVLQRDLDRLERWADFNGVRYNKAKCRVLHFGHNNPMQYSRLGTEWLESCKKRMTWEF</sequence>
<evidence type="ECO:0000313" key="2">
    <source>
        <dbReference type="Proteomes" id="UP001145742"/>
    </source>
</evidence>
<evidence type="ECO:0000313" key="1">
    <source>
        <dbReference type="EMBL" id="KAJ7427224.1"/>
    </source>
</evidence>
<dbReference type="EMBL" id="WHWB01032014">
    <property type="protein sequence ID" value="KAJ7427224.1"/>
    <property type="molecule type" value="Genomic_DNA"/>
</dbReference>
<name>A0ABQ9DSM0_9PASS</name>